<dbReference type="CDD" id="cd00177">
    <property type="entry name" value="START"/>
    <property type="match status" value="1"/>
</dbReference>
<dbReference type="Proteomes" id="UP000221165">
    <property type="component" value="Unassembled WGS sequence"/>
</dbReference>
<dbReference type="AlphaFoldDB" id="A0A2C6KS22"/>
<keyword evidence="3" id="KW-1185">Reference proteome</keyword>
<dbReference type="GO" id="GO:0008289">
    <property type="term" value="F:lipid binding"/>
    <property type="evidence" value="ECO:0007669"/>
    <property type="project" value="InterPro"/>
</dbReference>
<dbReference type="SUPFAM" id="SSF55961">
    <property type="entry name" value="Bet v1-like"/>
    <property type="match status" value="1"/>
</dbReference>
<dbReference type="Gene3D" id="3.30.530.20">
    <property type="match status" value="1"/>
</dbReference>
<dbReference type="VEuPathDB" id="ToxoDB:CSUI_007131"/>
<dbReference type="EMBL" id="MIGC01003681">
    <property type="protein sequence ID" value="PHJ19046.1"/>
    <property type="molecule type" value="Genomic_DNA"/>
</dbReference>
<evidence type="ECO:0000313" key="2">
    <source>
        <dbReference type="EMBL" id="PHJ19046.1"/>
    </source>
</evidence>
<dbReference type="RefSeq" id="XP_067920748.1">
    <property type="nucleotide sequence ID" value="XM_068067281.1"/>
</dbReference>
<evidence type="ECO:0000259" key="1">
    <source>
        <dbReference type="PROSITE" id="PS50848"/>
    </source>
</evidence>
<dbReference type="InterPro" id="IPR051213">
    <property type="entry name" value="START_lipid_transfer"/>
</dbReference>
<dbReference type="GO" id="GO:0005737">
    <property type="term" value="C:cytoplasm"/>
    <property type="evidence" value="ECO:0007669"/>
    <property type="project" value="UniProtKB-ARBA"/>
</dbReference>
<dbReference type="InterPro" id="IPR023393">
    <property type="entry name" value="START-like_dom_sf"/>
</dbReference>
<dbReference type="GeneID" id="94430492"/>
<sequence>MLSFMRGGSKGTVADKAAVADQAAEKELGLAWIRQTLQAKEKLQKVNEVIGQTPDVPLCPAIFGENFYPPTYEPQEEEPLRMRLEKEAVQAVDMAIQIFDETDGWSTYGCTDGVQIYQKKLDKNLPVVLKGEYTFVTAEEAAKEADPITVDDIFQFLRNTENRELYDTMFRDGAILRRYTTSVLSYQVFNGMMGLPGREFIINGFDRHFEGGGRIVIAGATPTEEALDSATLSAMGIPRKSNGLIRAHCYIVGYDIVKRSDGSVKVAAISQPELGGMIPQMIQKMVVTSHVVTLSKIKRWIKEHKAMKTKAIPPPELFANHNCYLPVHSVVEYYQQAIASAKEE</sequence>
<name>A0A2C6KS22_9APIC</name>
<accession>A0A2C6KS22</accession>
<comment type="caution">
    <text evidence="2">The sequence shown here is derived from an EMBL/GenBank/DDBJ whole genome shotgun (WGS) entry which is preliminary data.</text>
</comment>
<dbReference type="OrthoDB" id="339297at2759"/>
<organism evidence="2 3">
    <name type="scientific">Cystoisospora suis</name>
    <dbReference type="NCBI Taxonomy" id="483139"/>
    <lineage>
        <taxon>Eukaryota</taxon>
        <taxon>Sar</taxon>
        <taxon>Alveolata</taxon>
        <taxon>Apicomplexa</taxon>
        <taxon>Conoidasida</taxon>
        <taxon>Coccidia</taxon>
        <taxon>Eucoccidiorida</taxon>
        <taxon>Eimeriorina</taxon>
        <taxon>Sarcocystidae</taxon>
        <taxon>Cystoisospora</taxon>
    </lineage>
</organism>
<dbReference type="InterPro" id="IPR002913">
    <property type="entry name" value="START_lipid-bd_dom"/>
</dbReference>
<proteinExistence type="predicted"/>
<protein>
    <submittedName>
        <fullName evidence="2">Start domain protein</fullName>
    </submittedName>
</protein>
<dbReference type="PANTHER" id="PTHR19308">
    <property type="entry name" value="PHOSPHATIDYLCHOLINE TRANSFER PROTEIN"/>
    <property type="match status" value="1"/>
</dbReference>
<reference evidence="2 3" key="1">
    <citation type="journal article" date="2017" name="Int. J. Parasitol.">
        <title>The genome of the protozoan parasite Cystoisospora suis and a reverse vaccinology approach to identify vaccine candidates.</title>
        <authorList>
            <person name="Palmieri N."/>
            <person name="Shrestha A."/>
            <person name="Ruttkowski B."/>
            <person name="Beck T."/>
            <person name="Vogl C."/>
            <person name="Tomley F."/>
            <person name="Blake D.P."/>
            <person name="Joachim A."/>
        </authorList>
    </citation>
    <scope>NUCLEOTIDE SEQUENCE [LARGE SCALE GENOMIC DNA]</scope>
    <source>
        <strain evidence="2 3">Wien I</strain>
    </source>
</reference>
<feature type="domain" description="START" evidence="1">
    <location>
        <begin position="101"/>
        <end position="286"/>
    </location>
</feature>
<evidence type="ECO:0000313" key="3">
    <source>
        <dbReference type="Proteomes" id="UP000221165"/>
    </source>
</evidence>
<gene>
    <name evidence="2" type="ORF">CSUI_007131</name>
</gene>
<dbReference type="PROSITE" id="PS50848">
    <property type="entry name" value="START"/>
    <property type="match status" value="1"/>
</dbReference>
<dbReference type="PANTHER" id="PTHR19308:SF14">
    <property type="entry name" value="START DOMAIN-CONTAINING PROTEIN"/>
    <property type="match status" value="1"/>
</dbReference>